<protein>
    <recommendedName>
        <fullName evidence="3">DUF2336 domain-containing protein</fullName>
    </recommendedName>
</protein>
<keyword evidence="2" id="KW-1185">Reference proteome</keyword>
<dbReference type="Proteomes" id="UP000001591">
    <property type="component" value="Chromosome"/>
</dbReference>
<reference evidence="1 2" key="1">
    <citation type="journal article" date="2010" name="BMC Genomics">
        <title>Metabolic flexibility revealed in the genome of the cyst-forming alpha-1 proteobacterium Rhodospirillum centenum.</title>
        <authorList>
            <person name="Lu Y.K."/>
            <person name="Marden J."/>
            <person name="Han M."/>
            <person name="Swingley W.D."/>
            <person name="Mastrian S.D."/>
            <person name="Chowdhury S.R."/>
            <person name="Hao J."/>
            <person name="Helmy T."/>
            <person name="Kim S."/>
            <person name="Kurdoglu A.A."/>
            <person name="Matthies H.J."/>
            <person name="Rollo D."/>
            <person name="Stothard P."/>
            <person name="Blankenship R.E."/>
            <person name="Bauer C.E."/>
            <person name="Touchman J.W."/>
        </authorList>
    </citation>
    <scope>NUCLEOTIDE SEQUENCE [LARGE SCALE GENOMIC DNA]</scope>
    <source>
        <strain evidence="2">ATCC 51521 / SW</strain>
    </source>
</reference>
<dbReference type="EMBL" id="CP000613">
    <property type="protein sequence ID" value="ACI97623.1"/>
    <property type="molecule type" value="Genomic_DNA"/>
</dbReference>
<gene>
    <name evidence="1" type="ordered locus">RC1_0174</name>
</gene>
<evidence type="ECO:0000313" key="1">
    <source>
        <dbReference type="EMBL" id="ACI97623.1"/>
    </source>
</evidence>
<sequence length="371" mass="40767">MDRLLREPGPHSRIETMAKLVADLEAGLLTQAEHRLALEVLGAFAADAEAEVRSAVAWQIHNSPLLTTDLADRLARDVARVAFPILRHVEMLTDELLLEIVAERDPHKQLAIAGRRRVSAEVASALVETGNLVTVVHLLRNRGAHVAAATLERAVERFGQIRTVADAVAARPELPLALVERLIAFVSEDIRRRLVDEHGLEPQLATRLAQRGREAATLRLLKPLLLRAEDAELMARHLNWQGRLTPHFLFRALCGGDLPLFVAGMAERSGIAIGSAEMLVWDDGALGLRTLFDAARIPAALYAPFRTAIRTAKESGFVGGLCEREAFQAEVLARLFEECGDIEEREVDELLLQVCDQPGASPPDMLLPLRA</sequence>
<accession>B6IQ87</accession>
<dbReference type="AlphaFoldDB" id="B6IQ87"/>
<dbReference type="HOGENOM" id="CLU_035493_0_0_5"/>
<organism evidence="1 2">
    <name type="scientific">Rhodospirillum centenum (strain ATCC 51521 / SW)</name>
    <dbReference type="NCBI Taxonomy" id="414684"/>
    <lineage>
        <taxon>Bacteria</taxon>
        <taxon>Pseudomonadati</taxon>
        <taxon>Pseudomonadota</taxon>
        <taxon>Alphaproteobacteria</taxon>
        <taxon>Rhodospirillales</taxon>
        <taxon>Rhodospirillaceae</taxon>
        <taxon>Rhodospirillum</taxon>
    </lineage>
</organism>
<dbReference type="eggNOG" id="COG5330">
    <property type="taxonomic scope" value="Bacteria"/>
</dbReference>
<proteinExistence type="predicted"/>
<dbReference type="STRING" id="414684.RC1_0174"/>
<name>B6IQ87_RHOCS</name>
<dbReference type="InterPro" id="IPR019285">
    <property type="entry name" value="DUF2336"/>
</dbReference>
<evidence type="ECO:0008006" key="3">
    <source>
        <dbReference type="Google" id="ProtNLM"/>
    </source>
</evidence>
<dbReference type="Pfam" id="PF10098">
    <property type="entry name" value="DUF2336"/>
    <property type="match status" value="1"/>
</dbReference>
<dbReference type="KEGG" id="rce:RC1_0174"/>
<evidence type="ECO:0000313" key="2">
    <source>
        <dbReference type="Proteomes" id="UP000001591"/>
    </source>
</evidence>